<feature type="region of interest" description="Disordered" evidence="1">
    <location>
        <begin position="543"/>
        <end position="577"/>
    </location>
</feature>
<dbReference type="Proteomes" id="UP000193560">
    <property type="component" value="Unassembled WGS sequence"/>
</dbReference>
<name>A0A1X2IKG1_9FUNG</name>
<proteinExistence type="predicted"/>
<dbReference type="EMBL" id="MCGE01000009">
    <property type="protein sequence ID" value="ORZ18032.1"/>
    <property type="molecule type" value="Genomic_DNA"/>
</dbReference>
<dbReference type="AlphaFoldDB" id="A0A1X2IKG1"/>
<keyword evidence="2" id="KW-0732">Signal</keyword>
<evidence type="ECO:0000256" key="2">
    <source>
        <dbReference type="SAM" id="SignalP"/>
    </source>
</evidence>
<dbReference type="STRING" id="90262.A0A1X2IKG1"/>
<evidence type="ECO:0000313" key="3">
    <source>
        <dbReference type="EMBL" id="ORZ18032.1"/>
    </source>
</evidence>
<gene>
    <name evidence="3" type="ORF">BCR42DRAFT_244393</name>
</gene>
<feature type="compositionally biased region" description="Basic and acidic residues" evidence="1">
    <location>
        <begin position="43"/>
        <end position="53"/>
    </location>
</feature>
<comment type="caution">
    <text evidence="3">The sequence shown here is derived from an EMBL/GenBank/DDBJ whole genome shotgun (WGS) entry which is preliminary data.</text>
</comment>
<sequence>MVVYVLFLLLYMASLGLASWPSFIVSPIFTKINQQQQQHHHQHDTTDETRSDADDYEPLPNDQFSTGPGLHEDGTLPSTLIDSVPWRANASELVAVELLCTLDDQFCSKVLVALQTAAQDFTHVVHLKTKLVIRAAYYEFCDHICANDTYGLGAPSSQFTLPFKDGDMNFIYPQALAKQLSPYEYTTSWVYHDVMIELNHDPYMNAIDMETLRRDDGWNGTGIPPFGKYWFKGDPDIQSYQIDFEYILLHEILHGMGFVSSWAAYFDNTASPFHTLLDGIFNPTDLQFVTPSPYWSIQPPTGPTYVTGFQPTMIFDKFLFITPPATNATKTFENNKNSPPTIQNHTSLMDLGFTLQDFCVPGDEAFIIHFVQAFQKSTQSHEAKQLYSMLTEEHALTFQFGPTLVNHNNTDNETYNIMDYLNETYTHMDLLTGEQTLNALDHHEQSGRLFRPGVAIAHVGNELRDTPDFVMTSTYRQGKTLQQLVDEVYSKAPVIHYKVALNESTTVERVYKSPIGPGILRMLDAIGYVTVLDGSHTNYSVPVYNDGSGSGDDDVGNSDDGHPGGERHRKQQPYNSMIRKTKNSHRNVCDDMRTLATKQKTPTRLSSGTTKVTCIWRISSSYSVILKLFILCLYNFYYYL</sequence>
<reference evidence="3 4" key="1">
    <citation type="submission" date="2016-07" db="EMBL/GenBank/DDBJ databases">
        <title>Pervasive Adenine N6-methylation of Active Genes in Fungi.</title>
        <authorList>
            <consortium name="DOE Joint Genome Institute"/>
            <person name="Mondo S.J."/>
            <person name="Dannebaum R.O."/>
            <person name="Kuo R.C."/>
            <person name="Labutti K."/>
            <person name="Haridas S."/>
            <person name="Kuo A."/>
            <person name="Salamov A."/>
            <person name="Ahrendt S.R."/>
            <person name="Lipzen A."/>
            <person name="Sullivan W."/>
            <person name="Andreopoulos W.B."/>
            <person name="Clum A."/>
            <person name="Lindquist E."/>
            <person name="Daum C."/>
            <person name="Ramamoorthy G.K."/>
            <person name="Gryganskyi A."/>
            <person name="Culley D."/>
            <person name="Magnuson J.K."/>
            <person name="James T.Y."/>
            <person name="O'Malley M.A."/>
            <person name="Stajich J.E."/>
            <person name="Spatafora J.W."/>
            <person name="Visel A."/>
            <person name="Grigoriev I.V."/>
        </authorList>
    </citation>
    <scope>NUCLEOTIDE SEQUENCE [LARGE SCALE GENOMIC DNA]</scope>
    <source>
        <strain evidence="3 4">NRRL 1336</strain>
    </source>
</reference>
<feature type="region of interest" description="Disordered" evidence="1">
    <location>
        <begin position="36"/>
        <end position="74"/>
    </location>
</feature>
<accession>A0A1X2IKG1</accession>
<feature type="signal peptide" evidence="2">
    <location>
        <begin position="1"/>
        <end position="18"/>
    </location>
</feature>
<evidence type="ECO:0000256" key="1">
    <source>
        <dbReference type="SAM" id="MobiDB-lite"/>
    </source>
</evidence>
<dbReference type="OrthoDB" id="73465at2759"/>
<protein>
    <submittedName>
        <fullName evidence="3">Uncharacterized protein</fullName>
    </submittedName>
</protein>
<organism evidence="3 4">
    <name type="scientific">Absidia repens</name>
    <dbReference type="NCBI Taxonomy" id="90262"/>
    <lineage>
        <taxon>Eukaryota</taxon>
        <taxon>Fungi</taxon>
        <taxon>Fungi incertae sedis</taxon>
        <taxon>Mucoromycota</taxon>
        <taxon>Mucoromycotina</taxon>
        <taxon>Mucoromycetes</taxon>
        <taxon>Mucorales</taxon>
        <taxon>Cunninghamellaceae</taxon>
        <taxon>Absidia</taxon>
    </lineage>
</organism>
<evidence type="ECO:0000313" key="4">
    <source>
        <dbReference type="Proteomes" id="UP000193560"/>
    </source>
</evidence>
<keyword evidence="4" id="KW-1185">Reference proteome</keyword>
<feature type="chain" id="PRO_5012214003" evidence="2">
    <location>
        <begin position="19"/>
        <end position="640"/>
    </location>
</feature>